<dbReference type="Pfam" id="PF08843">
    <property type="entry name" value="AbiEii"/>
    <property type="match status" value="1"/>
</dbReference>
<evidence type="ECO:0000313" key="1">
    <source>
        <dbReference type="EMBL" id="VTZ59589.1"/>
    </source>
</evidence>
<protein>
    <submittedName>
        <fullName evidence="1">Uncharacterized protein</fullName>
    </submittedName>
</protein>
<dbReference type="EMBL" id="CABFNB010000018">
    <property type="protein sequence ID" value="VTZ59589.1"/>
    <property type="molecule type" value="Genomic_DNA"/>
</dbReference>
<dbReference type="Proteomes" id="UP000507954">
    <property type="component" value="Unassembled WGS sequence"/>
</dbReference>
<name>A0A508WV84_9HYPH</name>
<accession>A0A508WV84</accession>
<dbReference type="AlphaFoldDB" id="A0A508WV84"/>
<sequence>MISVSWRVNLFYRNMPRHSVDIDLAYLPIQDRETTLKNIDTILEHIREDLPRDFCVV</sequence>
<reference evidence="1" key="1">
    <citation type="submission" date="2019-06" db="EMBL/GenBank/DDBJ databases">
        <authorList>
            <person name="Le Quere A."/>
            <person name="Colella S."/>
        </authorList>
    </citation>
    <scope>NUCLEOTIDE SEQUENCE</scope>
    <source>
        <strain evidence="1">EmedicaeMD41</strain>
    </source>
</reference>
<organism evidence="1">
    <name type="scientific">Sinorhizobium medicae</name>
    <dbReference type="NCBI Taxonomy" id="110321"/>
    <lineage>
        <taxon>Bacteria</taxon>
        <taxon>Pseudomonadati</taxon>
        <taxon>Pseudomonadota</taxon>
        <taxon>Alphaproteobacteria</taxon>
        <taxon>Hyphomicrobiales</taxon>
        <taxon>Rhizobiaceae</taxon>
        <taxon>Sinorhizobium/Ensifer group</taxon>
        <taxon>Sinorhizobium</taxon>
    </lineage>
</organism>
<dbReference type="RefSeq" id="WP_127660917.1">
    <property type="nucleotide sequence ID" value="NZ_CABFNB010000018.1"/>
</dbReference>
<dbReference type="InterPro" id="IPR014942">
    <property type="entry name" value="AbiEii"/>
</dbReference>
<proteinExistence type="predicted"/>
<gene>
    <name evidence="1" type="ORF">EMEDMD4_1140027</name>
</gene>